<reference evidence="2 3" key="1">
    <citation type="submission" date="2012-04" db="EMBL/GenBank/DDBJ databases">
        <title>The Genome Sequence of Afipia clevelandensis ATCC 49720.</title>
        <authorList>
            <consortium name="The Broad Institute Genome Sequencing Platform"/>
            <person name="Earl A."/>
            <person name="Ward D."/>
            <person name="Feldgarden M."/>
            <person name="Gevers D."/>
            <person name="Huys G."/>
            <person name="Walker B."/>
            <person name="Young S.K."/>
            <person name="Zeng Q."/>
            <person name="Gargeya S."/>
            <person name="Fitzgerald M."/>
            <person name="Haas B."/>
            <person name="Abouelleil A."/>
            <person name="Alvarado L."/>
            <person name="Arachchi H.M."/>
            <person name="Berlin A."/>
            <person name="Chapman S.B."/>
            <person name="Goldberg J."/>
            <person name="Griggs A."/>
            <person name="Gujja S."/>
            <person name="Hansen M."/>
            <person name="Howarth C."/>
            <person name="Imamovic A."/>
            <person name="Larimer J."/>
            <person name="McCowen C."/>
            <person name="Montmayeur A."/>
            <person name="Murphy C."/>
            <person name="Neiman D."/>
            <person name="Pearson M."/>
            <person name="Priest M."/>
            <person name="Roberts A."/>
            <person name="Saif S."/>
            <person name="Shea T."/>
            <person name="Sisk P."/>
            <person name="Sykes S."/>
            <person name="Wortman J."/>
            <person name="Nusbaum C."/>
            <person name="Birren B."/>
        </authorList>
    </citation>
    <scope>NUCLEOTIDE SEQUENCE [LARGE SCALE GENOMIC DNA]</scope>
    <source>
        <strain evidence="2 3">ATCC 49720</strain>
    </source>
</reference>
<evidence type="ECO:0000313" key="2">
    <source>
        <dbReference type="EMBL" id="EKS42290.1"/>
    </source>
</evidence>
<sequence length="203" mass="21433">MEINASGGRAVGFRVDVTDRAYCKQAADDIRSRLGHASILVNNAGITRRTPPDDNAFLDHLDAQLQVNLTGTANMVVAFLPHLRETKGRIVNIGSIASFVAYRNSSAYAASKGGVRQLTKGLAADLAETGIRVNAIAPGVIATPMTETTRSNPDAIGRFLSHTPMGRVGEPDELIGPVVFLASRLSSYVTGVTVPVDGGYLTV</sequence>
<dbReference type="HOGENOM" id="CLU_010194_1_1_5"/>
<organism evidence="2 3">
    <name type="scientific">Afipia clevelandensis ATCC 49720</name>
    <dbReference type="NCBI Taxonomy" id="883079"/>
    <lineage>
        <taxon>Bacteria</taxon>
        <taxon>Pseudomonadati</taxon>
        <taxon>Pseudomonadota</taxon>
        <taxon>Alphaproteobacteria</taxon>
        <taxon>Hyphomicrobiales</taxon>
        <taxon>Nitrobacteraceae</taxon>
        <taxon>Afipia</taxon>
    </lineage>
</organism>
<dbReference type="PATRIC" id="fig|883079.3.peg.474"/>
<dbReference type="InterPro" id="IPR020904">
    <property type="entry name" value="Sc_DH/Rdtase_CS"/>
</dbReference>
<dbReference type="EMBL" id="AGWY01000002">
    <property type="protein sequence ID" value="EKS42290.1"/>
    <property type="molecule type" value="Genomic_DNA"/>
</dbReference>
<dbReference type="PANTHER" id="PTHR42760">
    <property type="entry name" value="SHORT-CHAIN DEHYDROGENASES/REDUCTASES FAMILY MEMBER"/>
    <property type="match status" value="1"/>
</dbReference>
<dbReference type="Pfam" id="PF13561">
    <property type="entry name" value="adh_short_C2"/>
    <property type="match status" value="1"/>
</dbReference>
<dbReference type="GO" id="GO:0030497">
    <property type="term" value="P:fatty acid elongation"/>
    <property type="evidence" value="ECO:0007669"/>
    <property type="project" value="TreeGrafter"/>
</dbReference>
<dbReference type="SUPFAM" id="SSF51735">
    <property type="entry name" value="NAD(P)-binding Rossmann-fold domains"/>
    <property type="match status" value="1"/>
</dbReference>
<dbReference type="InterPro" id="IPR036291">
    <property type="entry name" value="NAD(P)-bd_dom_sf"/>
</dbReference>
<proteinExistence type="inferred from homology"/>
<gene>
    <name evidence="2" type="ORF">HMPREF9696_00455</name>
</gene>
<dbReference type="PANTHER" id="PTHR42760:SF135">
    <property type="entry name" value="BLL7886 PROTEIN"/>
    <property type="match status" value="1"/>
</dbReference>
<evidence type="ECO:0000256" key="1">
    <source>
        <dbReference type="ARBA" id="ARBA00006484"/>
    </source>
</evidence>
<keyword evidence="3" id="KW-1185">Reference proteome</keyword>
<dbReference type="GO" id="GO:0016616">
    <property type="term" value="F:oxidoreductase activity, acting on the CH-OH group of donors, NAD or NADP as acceptor"/>
    <property type="evidence" value="ECO:0007669"/>
    <property type="project" value="TreeGrafter"/>
</dbReference>
<dbReference type="FunFam" id="3.40.50.720:FF:000084">
    <property type="entry name" value="Short-chain dehydrogenase reductase"/>
    <property type="match status" value="1"/>
</dbReference>
<dbReference type="Proteomes" id="UP000001095">
    <property type="component" value="Unassembled WGS sequence"/>
</dbReference>
<comment type="caution">
    <text evidence="2">The sequence shown here is derived from an EMBL/GenBank/DDBJ whole genome shotgun (WGS) entry which is preliminary data.</text>
</comment>
<accession>K8PS05</accession>
<dbReference type="AlphaFoldDB" id="K8PS05"/>
<name>K8PS05_9BRAD</name>
<dbReference type="Gene3D" id="3.40.50.720">
    <property type="entry name" value="NAD(P)-binding Rossmann-like Domain"/>
    <property type="match status" value="1"/>
</dbReference>
<dbReference type="PRINTS" id="PR00081">
    <property type="entry name" value="GDHRDH"/>
</dbReference>
<evidence type="ECO:0000313" key="3">
    <source>
        <dbReference type="Proteomes" id="UP000001095"/>
    </source>
</evidence>
<protein>
    <recommendedName>
        <fullName evidence="4">3-oxoacyl-[acyl-carrier-protein] reductase</fullName>
    </recommendedName>
</protein>
<dbReference type="CDD" id="cd05233">
    <property type="entry name" value="SDR_c"/>
    <property type="match status" value="1"/>
</dbReference>
<dbReference type="PRINTS" id="PR00080">
    <property type="entry name" value="SDRFAMILY"/>
</dbReference>
<comment type="similarity">
    <text evidence="1">Belongs to the short-chain dehydrogenases/reductases (SDR) family.</text>
</comment>
<dbReference type="InterPro" id="IPR002347">
    <property type="entry name" value="SDR_fam"/>
</dbReference>
<evidence type="ECO:0008006" key="4">
    <source>
        <dbReference type="Google" id="ProtNLM"/>
    </source>
</evidence>
<dbReference type="PROSITE" id="PS00061">
    <property type="entry name" value="ADH_SHORT"/>
    <property type="match status" value="1"/>
</dbReference>